<evidence type="ECO:0000256" key="1">
    <source>
        <dbReference type="SAM" id="Phobius"/>
    </source>
</evidence>
<feature type="transmembrane region" description="Helical" evidence="1">
    <location>
        <begin position="465"/>
        <end position="498"/>
    </location>
</feature>
<dbReference type="AlphaFoldDB" id="A0A812RHX4"/>
<proteinExistence type="predicted"/>
<keyword evidence="1" id="KW-1133">Transmembrane helix</keyword>
<dbReference type="Proteomes" id="UP000604046">
    <property type="component" value="Unassembled WGS sequence"/>
</dbReference>
<keyword evidence="1" id="KW-0472">Membrane</keyword>
<protein>
    <submittedName>
        <fullName evidence="2">Uncharacterized protein</fullName>
    </submittedName>
</protein>
<dbReference type="OrthoDB" id="421526at2759"/>
<dbReference type="EMBL" id="CAJNDS010002346">
    <property type="protein sequence ID" value="CAE7443198.1"/>
    <property type="molecule type" value="Genomic_DNA"/>
</dbReference>
<gene>
    <name evidence="2" type="ORF">SNAT2548_LOCUS24105</name>
</gene>
<sequence>MAMDDEQDESRFRHRAQAGLARLDAGYNYIFVRHNPLSCFQACVLSSCVLLIGLVLAVWAVGHGVALGATALDHFIDPEEVRVHGPDSFVARLQNHSAMPESCTRVVPTDAVETAAVAKECLAWCRDSLGPGCGFPFAFSPLHWRWMRQAGEGVETSFKMCWKVETAAWALGWCPSDWQMYVAVALYGSVSGIAFFCFLRKNWEEESESEESDDSASEHLRGPGRPDFLAPDDEGFEDGSPFAASRRYRPPFCCIPIDSDYEGAKCQLRQLSFFMLFEPALDVLSILMFLRRGQPIYAAVASISVAISCLLEQDLFQIRGAAAAAASLGRGFATPALYQHQLLEIVESSGSTIVQCYAALRMDLSCATLPTVCTLIAGAGSSLLLSLPQAVRAAYVLMSRNVNNYYEQERHKAAVLVFWRYGPSVLCMSIAELALILGRHNDGQLSSPWSLLWEMPGWELRLSALFLLLFRVAVLCGLVLGISASCLICGFMCFWSHFLDEWGG</sequence>
<keyword evidence="1" id="KW-0812">Transmembrane</keyword>
<name>A0A812RHX4_9DINO</name>
<feature type="transmembrane region" description="Helical" evidence="1">
    <location>
        <begin position="39"/>
        <end position="62"/>
    </location>
</feature>
<comment type="caution">
    <text evidence="2">The sequence shown here is derived from an EMBL/GenBank/DDBJ whole genome shotgun (WGS) entry which is preliminary data.</text>
</comment>
<keyword evidence="3" id="KW-1185">Reference proteome</keyword>
<reference evidence="2" key="1">
    <citation type="submission" date="2021-02" db="EMBL/GenBank/DDBJ databases">
        <authorList>
            <person name="Dougan E. K."/>
            <person name="Rhodes N."/>
            <person name="Thang M."/>
            <person name="Chan C."/>
        </authorList>
    </citation>
    <scope>NUCLEOTIDE SEQUENCE</scope>
</reference>
<evidence type="ECO:0000313" key="2">
    <source>
        <dbReference type="EMBL" id="CAE7443198.1"/>
    </source>
</evidence>
<feature type="transmembrane region" description="Helical" evidence="1">
    <location>
        <begin position="178"/>
        <end position="199"/>
    </location>
</feature>
<organism evidence="2 3">
    <name type="scientific">Symbiodinium natans</name>
    <dbReference type="NCBI Taxonomy" id="878477"/>
    <lineage>
        <taxon>Eukaryota</taxon>
        <taxon>Sar</taxon>
        <taxon>Alveolata</taxon>
        <taxon>Dinophyceae</taxon>
        <taxon>Suessiales</taxon>
        <taxon>Symbiodiniaceae</taxon>
        <taxon>Symbiodinium</taxon>
    </lineage>
</organism>
<accession>A0A812RHX4</accession>
<evidence type="ECO:0000313" key="3">
    <source>
        <dbReference type="Proteomes" id="UP000604046"/>
    </source>
</evidence>